<sequence>MPQNPLNVQELREHCIGFLAGSPESLMSCALVARSWVDAAQANLFRAPLLINWRILVDAPTATRFYDAINSSPHLARYVRAIGIQQGWYSTALIENICSISFPRLESLYVVVFNLVELEPQLRPIMSLPTLQHLHLVVNNYYFSPSTIVPLLARLPSTCQYLDLRCYQWDPSKIPSKVESASRIKLLYLRLDIMPVFYPRATPPQRLQSTSLHPFDLGHLKSLEVQDSCSLVWDSIPPATRSAIEVLHLGISGSTAVDLSTFPNLQLLRLRLPYDDRSLAPVLRTLSSITAHHQIRTIILFVGDSDLEEKECRELDQVLAFLPISPHPMIAFEVPITSPVNDSESKLQKFFPLLVSHNKFHMACGDWDISNDLPTTLERRLVYEPRIML</sequence>
<evidence type="ECO:0000313" key="1">
    <source>
        <dbReference type="EMBL" id="KAK7051714.1"/>
    </source>
</evidence>
<evidence type="ECO:0000313" key="2">
    <source>
        <dbReference type="Proteomes" id="UP001362999"/>
    </source>
</evidence>
<organism evidence="1 2">
    <name type="scientific">Favolaschia claudopus</name>
    <dbReference type="NCBI Taxonomy" id="2862362"/>
    <lineage>
        <taxon>Eukaryota</taxon>
        <taxon>Fungi</taxon>
        <taxon>Dikarya</taxon>
        <taxon>Basidiomycota</taxon>
        <taxon>Agaricomycotina</taxon>
        <taxon>Agaricomycetes</taxon>
        <taxon>Agaricomycetidae</taxon>
        <taxon>Agaricales</taxon>
        <taxon>Marasmiineae</taxon>
        <taxon>Mycenaceae</taxon>
        <taxon>Favolaschia</taxon>
    </lineage>
</organism>
<evidence type="ECO:0008006" key="3">
    <source>
        <dbReference type="Google" id="ProtNLM"/>
    </source>
</evidence>
<dbReference type="SUPFAM" id="SSF52058">
    <property type="entry name" value="L domain-like"/>
    <property type="match status" value="1"/>
</dbReference>
<dbReference type="Proteomes" id="UP001362999">
    <property type="component" value="Unassembled WGS sequence"/>
</dbReference>
<keyword evidence="2" id="KW-1185">Reference proteome</keyword>
<dbReference type="InterPro" id="IPR032675">
    <property type="entry name" value="LRR_dom_sf"/>
</dbReference>
<proteinExistence type="predicted"/>
<gene>
    <name evidence="1" type="ORF">R3P38DRAFT_2857077</name>
</gene>
<dbReference type="AlphaFoldDB" id="A0AAW0DJR8"/>
<dbReference type="Gene3D" id="3.80.10.10">
    <property type="entry name" value="Ribonuclease Inhibitor"/>
    <property type="match status" value="1"/>
</dbReference>
<dbReference type="EMBL" id="JAWWNJ010000007">
    <property type="protein sequence ID" value="KAK7051714.1"/>
    <property type="molecule type" value="Genomic_DNA"/>
</dbReference>
<protein>
    <recommendedName>
        <fullName evidence="3">F-box domain-containing protein</fullName>
    </recommendedName>
</protein>
<name>A0AAW0DJR8_9AGAR</name>
<reference evidence="1 2" key="1">
    <citation type="journal article" date="2024" name="J Genomics">
        <title>Draft genome sequencing and assembly of Favolaschia claudopus CIRM-BRFM 2984 isolated from oak limbs.</title>
        <authorList>
            <person name="Navarro D."/>
            <person name="Drula E."/>
            <person name="Chaduli D."/>
            <person name="Cazenave R."/>
            <person name="Ahrendt S."/>
            <person name="Wang J."/>
            <person name="Lipzen A."/>
            <person name="Daum C."/>
            <person name="Barry K."/>
            <person name="Grigoriev I.V."/>
            <person name="Favel A."/>
            <person name="Rosso M.N."/>
            <person name="Martin F."/>
        </authorList>
    </citation>
    <scope>NUCLEOTIDE SEQUENCE [LARGE SCALE GENOMIC DNA]</scope>
    <source>
        <strain evidence="1 2">CIRM-BRFM 2984</strain>
    </source>
</reference>
<accession>A0AAW0DJR8</accession>
<comment type="caution">
    <text evidence="1">The sequence shown here is derived from an EMBL/GenBank/DDBJ whole genome shotgun (WGS) entry which is preliminary data.</text>
</comment>